<dbReference type="InterPro" id="IPR000909">
    <property type="entry name" value="PLipase_C_PInositol-sp_X_dom"/>
</dbReference>
<protein>
    <submittedName>
        <fullName evidence="2">PI-PLC X domain-containing protein 2-like</fullName>
    </submittedName>
</protein>
<dbReference type="EMBL" id="LR789069">
    <property type="protein sequence ID" value="CAB3264931.1"/>
    <property type="molecule type" value="mRNA"/>
</dbReference>
<name>A0A6F9DP13_9ASCI</name>
<dbReference type="AlphaFoldDB" id="A0A6F9DP13"/>
<proteinExistence type="evidence at transcript level"/>
<dbReference type="PANTHER" id="PTHR13593:SF113">
    <property type="entry name" value="SI:DKEY-266F7.9"/>
    <property type="match status" value="1"/>
</dbReference>
<feature type="domain" description="Phosphatidylinositol-specific phospholipase C X" evidence="1">
    <location>
        <begin position="10"/>
        <end position="176"/>
    </location>
</feature>
<dbReference type="GO" id="GO:0006629">
    <property type="term" value="P:lipid metabolic process"/>
    <property type="evidence" value="ECO:0007669"/>
    <property type="project" value="InterPro"/>
</dbReference>
<dbReference type="PROSITE" id="PS50007">
    <property type="entry name" value="PIPLC_X_DOMAIN"/>
    <property type="match status" value="1"/>
</dbReference>
<dbReference type="InterPro" id="IPR017946">
    <property type="entry name" value="PLC-like_Pdiesterase_TIM-brl"/>
</dbReference>
<gene>
    <name evidence="2" type="primary">Plcxd2</name>
</gene>
<dbReference type="SUPFAM" id="SSF51695">
    <property type="entry name" value="PLC-like phosphodiesterases"/>
    <property type="match status" value="1"/>
</dbReference>
<dbReference type="Pfam" id="PF00388">
    <property type="entry name" value="PI-PLC-X"/>
    <property type="match status" value="1"/>
</dbReference>
<evidence type="ECO:0000259" key="1">
    <source>
        <dbReference type="SMART" id="SM00148"/>
    </source>
</evidence>
<organism evidence="2">
    <name type="scientific">Phallusia mammillata</name>
    <dbReference type="NCBI Taxonomy" id="59560"/>
    <lineage>
        <taxon>Eukaryota</taxon>
        <taxon>Metazoa</taxon>
        <taxon>Chordata</taxon>
        <taxon>Tunicata</taxon>
        <taxon>Ascidiacea</taxon>
        <taxon>Phlebobranchia</taxon>
        <taxon>Ascidiidae</taxon>
        <taxon>Phallusia</taxon>
    </lineage>
</organism>
<reference evidence="2" key="1">
    <citation type="submission" date="2020-04" db="EMBL/GenBank/DDBJ databases">
        <authorList>
            <person name="Neveu A P."/>
        </authorList>
    </citation>
    <scope>NUCLEOTIDE SEQUENCE</scope>
    <source>
        <tissue evidence="2">Whole embryo</tissue>
    </source>
</reference>
<dbReference type="InterPro" id="IPR051057">
    <property type="entry name" value="PI-PLC_domain"/>
</dbReference>
<accession>A0A6F9DP13</accession>
<sequence>MDWMKNLSEAQKQLPISQLAIPGSHDSGAFYLDRNGPLSPGEEPMFQFVKPAVYNWSITQSLDFEGQLNIGIRYFDLRIAPHPETQELCVVHALFGNEIKPVLYEIKSFLHHHPSEVVILDFNHLLGFTEESNSKLISMITDCFGAKLAGRRNSFDATSLSSLLKAGKQVIVFYAKETTNEFLWSEKLICNPWPNVQTTGELVKCLDSGIAEKTQGACYVSQGVLTPVLKTCLFHLMATLKSWENDCGLYNGILEWINKPDVAKQINIVFTDFVDEQFVQTVIKCNDKN</sequence>
<evidence type="ECO:0000313" key="2">
    <source>
        <dbReference type="EMBL" id="CAB3264931.1"/>
    </source>
</evidence>
<dbReference type="PANTHER" id="PTHR13593">
    <property type="match status" value="1"/>
</dbReference>
<dbReference type="GO" id="GO:0008081">
    <property type="term" value="F:phosphoric diester hydrolase activity"/>
    <property type="evidence" value="ECO:0007669"/>
    <property type="project" value="InterPro"/>
</dbReference>
<dbReference type="Gene3D" id="3.20.20.190">
    <property type="entry name" value="Phosphatidylinositol (PI) phosphodiesterase"/>
    <property type="match status" value="1"/>
</dbReference>
<dbReference type="SMART" id="SM00148">
    <property type="entry name" value="PLCXc"/>
    <property type="match status" value="1"/>
</dbReference>